<dbReference type="InterPro" id="IPR011990">
    <property type="entry name" value="TPR-like_helical_dom_sf"/>
</dbReference>
<name>A0ABS0D3S1_9NOCA</name>
<proteinExistence type="predicted"/>
<reference evidence="1 2" key="1">
    <citation type="submission" date="2020-10" db="EMBL/GenBank/DDBJ databases">
        <title>Identification of Nocardia species via Next-generation sequencing and recognition of intraspecies genetic diversity.</title>
        <authorList>
            <person name="Li P."/>
            <person name="Li P."/>
            <person name="Lu B."/>
        </authorList>
    </citation>
    <scope>NUCLEOTIDE SEQUENCE [LARGE SCALE GENOMIC DNA]</scope>
    <source>
        <strain evidence="1 2">BJ06-0157</strain>
    </source>
</reference>
<evidence type="ECO:0000313" key="1">
    <source>
        <dbReference type="EMBL" id="MBF6301768.1"/>
    </source>
</evidence>
<comment type="caution">
    <text evidence="1">The sequence shown here is derived from an EMBL/GenBank/DDBJ whole genome shotgun (WGS) entry which is preliminary data.</text>
</comment>
<dbReference type="RefSeq" id="WP_195132977.1">
    <property type="nucleotide sequence ID" value="NZ_JADLQX010000031.1"/>
</dbReference>
<gene>
    <name evidence="1" type="ORF">IU459_30120</name>
</gene>
<dbReference type="Proteomes" id="UP000702209">
    <property type="component" value="Unassembled WGS sequence"/>
</dbReference>
<keyword evidence="2" id="KW-1185">Reference proteome</keyword>
<dbReference type="EMBL" id="JADLQX010000031">
    <property type="protein sequence ID" value="MBF6301768.1"/>
    <property type="molecule type" value="Genomic_DNA"/>
</dbReference>
<dbReference type="SUPFAM" id="SSF48452">
    <property type="entry name" value="TPR-like"/>
    <property type="match status" value="1"/>
</dbReference>
<protein>
    <submittedName>
        <fullName evidence="1">Uncharacterized protein</fullName>
    </submittedName>
</protein>
<evidence type="ECO:0000313" key="2">
    <source>
        <dbReference type="Proteomes" id="UP000702209"/>
    </source>
</evidence>
<accession>A0ABS0D3S1</accession>
<sequence>MNSASMPSACTNVEAAVIQMPAIRHNTTQHAREHCPTRHSIPSSLIPGLVKQRRWVDTLLAEFSHPDQRRQLFGIASETSGLLGYISVGRGDFRLARAYCSESFQLGDFAQDPNLMAWARGMQSFCEYYAGRYGEAVRVAQDGLRHAQSGPQSVRLMINGVARAMGKLGDADGVHRVVEEAYELMSCNHAPEGVPSSVSLGSYSPAQVAGMQRPRTSR</sequence>
<organism evidence="1 2">
    <name type="scientific">Nocardia amamiensis</name>
    <dbReference type="NCBI Taxonomy" id="404578"/>
    <lineage>
        <taxon>Bacteria</taxon>
        <taxon>Bacillati</taxon>
        <taxon>Actinomycetota</taxon>
        <taxon>Actinomycetes</taxon>
        <taxon>Mycobacteriales</taxon>
        <taxon>Nocardiaceae</taxon>
        <taxon>Nocardia</taxon>
    </lineage>
</organism>